<dbReference type="OrthoDB" id="61870at2759"/>
<dbReference type="EMBL" id="NCSJ02000004">
    <property type="protein sequence ID" value="RFU35918.1"/>
    <property type="molecule type" value="Genomic_DNA"/>
</dbReference>
<feature type="non-terminal residue" evidence="1">
    <location>
        <position position="1"/>
    </location>
</feature>
<organism evidence="1 2">
    <name type="scientific">Scytalidium lignicola</name>
    <name type="common">Hyphomycete</name>
    <dbReference type="NCBI Taxonomy" id="5539"/>
    <lineage>
        <taxon>Eukaryota</taxon>
        <taxon>Fungi</taxon>
        <taxon>Dikarya</taxon>
        <taxon>Ascomycota</taxon>
        <taxon>Pezizomycotina</taxon>
        <taxon>Leotiomycetes</taxon>
        <taxon>Leotiomycetes incertae sedis</taxon>
        <taxon>Scytalidium</taxon>
    </lineage>
</organism>
<proteinExistence type="predicted"/>
<evidence type="ECO:0000313" key="2">
    <source>
        <dbReference type="Proteomes" id="UP000258309"/>
    </source>
</evidence>
<dbReference type="PANTHER" id="PTHR20958:SF6">
    <property type="entry name" value="GLYCINE N-ACYLTRANSFERASE-LIKE PROTEIN"/>
    <property type="match status" value="1"/>
</dbReference>
<evidence type="ECO:0008006" key="3">
    <source>
        <dbReference type="Google" id="ProtNLM"/>
    </source>
</evidence>
<dbReference type="InterPro" id="IPR016181">
    <property type="entry name" value="Acyl_CoA_acyltransferase"/>
</dbReference>
<dbReference type="InterPro" id="IPR053225">
    <property type="entry name" value="Acyl-CoA_N-acyltransferase"/>
</dbReference>
<dbReference type="STRING" id="5539.A0A3E2HRC1"/>
<dbReference type="Gene3D" id="3.40.630.30">
    <property type="match status" value="1"/>
</dbReference>
<dbReference type="Proteomes" id="UP000258309">
    <property type="component" value="Unassembled WGS sequence"/>
</dbReference>
<gene>
    <name evidence="1" type="ORF">B7463_g488</name>
</gene>
<sequence length="322" mass="35648">MQSPLNIPSRHCIFAATFPLPAGNAASAGQPPIIAEPFTILFADRSRHQESQIWIYNSLIKAYADETFDSLAPEQQLILRVHALSAIQFLKSTEVPEAPGWPFHPNLRFACIHPFIYVPLTDLAKERDALPYTTSWNLWLASTKNTDHPGLDLNTNKVRTIDTNQTEALPEGFIFARVRESDLDTVISTSTIPRQKSTLLQLPNIAILKSPSPSTLASVTDSVLPDSQLELAAWAYIGIDGSLATLYVQPPYRNRGFAKSVARELMIRLGNGDFQDLGFDGQGGWVHADVKVGNKGSEAVMKSVGARVVWTTLYCWINLEKF</sequence>
<dbReference type="AlphaFoldDB" id="A0A3E2HRC1"/>
<dbReference type="OMA" id="EPFTILF"/>
<comment type="caution">
    <text evidence="1">The sequence shown here is derived from an EMBL/GenBank/DDBJ whole genome shotgun (WGS) entry which is preliminary data.</text>
</comment>
<evidence type="ECO:0000313" key="1">
    <source>
        <dbReference type="EMBL" id="RFU35918.1"/>
    </source>
</evidence>
<accession>A0A3E2HRC1</accession>
<name>A0A3E2HRC1_SCYLI</name>
<dbReference type="SUPFAM" id="SSF55729">
    <property type="entry name" value="Acyl-CoA N-acyltransferases (Nat)"/>
    <property type="match status" value="1"/>
</dbReference>
<reference evidence="1 2" key="1">
    <citation type="submission" date="2018-05" db="EMBL/GenBank/DDBJ databases">
        <title>Draft genome sequence of Scytalidium lignicola DSM 105466, a ubiquitous saprotrophic fungus.</title>
        <authorList>
            <person name="Buettner E."/>
            <person name="Gebauer A.M."/>
            <person name="Hofrichter M."/>
            <person name="Liers C."/>
            <person name="Kellner H."/>
        </authorList>
    </citation>
    <scope>NUCLEOTIDE SEQUENCE [LARGE SCALE GENOMIC DNA]</scope>
    <source>
        <strain evidence="1 2">DSM 105466</strain>
    </source>
</reference>
<feature type="non-terminal residue" evidence="1">
    <location>
        <position position="322"/>
    </location>
</feature>
<dbReference type="PANTHER" id="PTHR20958">
    <property type="entry name" value="GLYCINE N-ACYLTRANSFERASE-LIKE PROTEIN"/>
    <property type="match status" value="1"/>
</dbReference>
<protein>
    <recommendedName>
        <fullName evidence="3">N-acetyltransferase domain-containing protein</fullName>
    </recommendedName>
</protein>
<keyword evidence="2" id="KW-1185">Reference proteome</keyword>